<keyword evidence="2" id="KW-1185">Reference proteome</keyword>
<organism evidence="1 2">
    <name type="scientific">Armillaria luteobubalina</name>
    <dbReference type="NCBI Taxonomy" id="153913"/>
    <lineage>
        <taxon>Eukaryota</taxon>
        <taxon>Fungi</taxon>
        <taxon>Dikarya</taxon>
        <taxon>Basidiomycota</taxon>
        <taxon>Agaricomycotina</taxon>
        <taxon>Agaricomycetes</taxon>
        <taxon>Agaricomycetidae</taxon>
        <taxon>Agaricales</taxon>
        <taxon>Marasmiineae</taxon>
        <taxon>Physalacriaceae</taxon>
        <taxon>Armillaria</taxon>
    </lineage>
</organism>
<evidence type="ECO:0000313" key="1">
    <source>
        <dbReference type="EMBL" id="KAK0501594.1"/>
    </source>
</evidence>
<protein>
    <submittedName>
        <fullName evidence="1">Uncharacterized protein</fullName>
    </submittedName>
</protein>
<dbReference type="Proteomes" id="UP001175228">
    <property type="component" value="Unassembled WGS sequence"/>
</dbReference>
<sequence>MVSSAEATTVIPALEGILTASVHQGKDLREVESCWNDLCHSTIFACQDLITFAPSAYSVRGLQSMFDFATTNWGCEWYFSNGCDVACSALADLLASRVPAAYAVFLDHRCLEFFGNHVFRSAAWVPVISEYVAGLSALSQRSDGIMDAAMLQQHIDHLHEPRNLFAACSILATRGVTYYHRDATRNDIVALVQLRPQDIAWNECRRKLGDLIKNLDDGDFFSGQFVWRPLHGEFHALTASEIQVEKDNIRYVISILDALSNGGVCDPVFRDDSRPSISPIHRFLGWCVGRELQDKPERQQV</sequence>
<reference evidence="1" key="1">
    <citation type="submission" date="2023-06" db="EMBL/GenBank/DDBJ databases">
        <authorList>
            <consortium name="Lawrence Berkeley National Laboratory"/>
            <person name="Ahrendt S."/>
            <person name="Sahu N."/>
            <person name="Indic B."/>
            <person name="Wong-Bajracharya J."/>
            <person name="Merenyi Z."/>
            <person name="Ke H.-M."/>
            <person name="Monk M."/>
            <person name="Kocsube S."/>
            <person name="Drula E."/>
            <person name="Lipzen A."/>
            <person name="Balint B."/>
            <person name="Henrissat B."/>
            <person name="Andreopoulos B."/>
            <person name="Martin F.M."/>
            <person name="Harder C.B."/>
            <person name="Rigling D."/>
            <person name="Ford K.L."/>
            <person name="Foster G.D."/>
            <person name="Pangilinan J."/>
            <person name="Papanicolaou A."/>
            <person name="Barry K."/>
            <person name="LaButti K."/>
            <person name="Viragh M."/>
            <person name="Koriabine M."/>
            <person name="Yan M."/>
            <person name="Riley R."/>
            <person name="Champramary S."/>
            <person name="Plett K.L."/>
            <person name="Tsai I.J."/>
            <person name="Slot J."/>
            <person name="Sipos G."/>
            <person name="Plett J."/>
            <person name="Nagy L.G."/>
            <person name="Grigoriev I.V."/>
        </authorList>
    </citation>
    <scope>NUCLEOTIDE SEQUENCE</scope>
    <source>
        <strain evidence="1">HWK02</strain>
    </source>
</reference>
<accession>A0AA39QFX8</accession>
<name>A0AA39QFX8_9AGAR</name>
<gene>
    <name evidence="1" type="ORF">EDD18DRAFT_741808</name>
</gene>
<dbReference type="EMBL" id="JAUEPU010000006">
    <property type="protein sequence ID" value="KAK0501594.1"/>
    <property type="molecule type" value="Genomic_DNA"/>
</dbReference>
<proteinExistence type="predicted"/>
<dbReference type="AlphaFoldDB" id="A0AA39QFX8"/>
<evidence type="ECO:0000313" key="2">
    <source>
        <dbReference type="Proteomes" id="UP001175228"/>
    </source>
</evidence>
<comment type="caution">
    <text evidence="1">The sequence shown here is derived from an EMBL/GenBank/DDBJ whole genome shotgun (WGS) entry which is preliminary data.</text>
</comment>